<dbReference type="CDD" id="cd03448">
    <property type="entry name" value="HDE_HSD"/>
    <property type="match status" value="1"/>
</dbReference>
<dbReference type="Proteomes" id="UP001146120">
    <property type="component" value="Unassembled WGS sequence"/>
</dbReference>
<dbReference type="PANTHER" id="PTHR13078:SF56">
    <property type="entry name" value="PEROXISOMAL MULTIFUNCTIONAL ENZYME TYPE 2"/>
    <property type="match status" value="1"/>
</dbReference>
<accession>A0AAV2YQT0</accession>
<reference evidence="3" key="2">
    <citation type="journal article" date="2023" name="Microbiol Resour">
        <title>Decontamination and Annotation of the Draft Genome Sequence of the Oomycete Lagenidium giganteum ARSEF 373.</title>
        <authorList>
            <person name="Morgan W.R."/>
            <person name="Tartar A."/>
        </authorList>
    </citation>
    <scope>NUCLEOTIDE SEQUENCE</scope>
    <source>
        <strain evidence="3">ARSEF 373</strain>
    </source>
</reference>
<dbReference type="EMBL" id="DAKRPA010000198">
    <property type="protein sequence ID" value="DAZ95577.1"/>
    <property type="molecule type" value="Genomic_DNA"/>
</dbReference>
<dbReference type="InterPro" id="IPR002539">
    <property type="entry name" value="MaoC-like_dom"/>
</dbReference>
<feature type="domain" description="MaoC-like" evidence="1">
    <location>
        <begin position="174"/>
        <end position="287"/>
    </location>
</feature>
<reference evidence="3" key="1">
    <citation type="submission" date="2022-11" db="EMBL/GenBank/DDBJ databases">
        <authorList>
            <person name="Morgan W.R."/>
            <person name="Tartar A."/>
        </authorList>
    </citation>
    <scope>NUCLEOTIDE SEQUENCE</scope>
    <source>
        <strain evidence="3">ARSEF 373</strain>
    </source>
</reference>
<proteinExistence type="predicted"/>
<gene>
    <name evidence="3" type="ORF">N0F65_006063</name>
</gene>
<sequence length="303" mass="33719">MSSDEEKVNAARILSAEPMQYTATYNQRDLLVYAMGIGETNLQFTFEQHENFAAFPLYPVVLPFKSDKQDVVPFPPPTASSLPDGMPFVNPAMILHGEQSLELLQPLPVEGAKLACTSRVISFYDKGKGALMETETIMRDEQGNTVARLIAGSFLRGLTGFEGKGRKLPPLVKMPAREPDVRDVFKTTTSQALIYRLSGDYNALHADPEIAQSVGFRNPILHGLCTMGIATRALYKTFCGGDPRRFKTIRVRFASPCYPGETLETRMWRDGNRVLFQVIVQERQKVIIDGGEFVFDGEATSKL</sequence>
<protein>
    <recommendedName>
        <fullName evidence="5">MaoC-like domain-containing protein</fullName>
    </recommendedName>
</protein>
<dbReference type="Pfam" id="PF22622">
    <property type="entry name" value="MFE-2_hydrat-2_N"/>
    <property type="match status" value="1"/>
</dbReference>
<dbReference type="GO" id="GO:0044594">
    <property type="term" value="F:17-beta-hydroxysteroid dehydrogenase (NAD+) activity"/>
    <property type="evidence" value="ECO:0007669"/>
    <property type="project" value="TreeGrafter"/>
</dbReference>
<dbReference type="GO" id="GO:0005777">
    <property type="term" value="C:peroxisome"/>
    <property type="evidence" value="ECO:0007669"/>
    <property type="project" value="TreeGrafter"/>
</dbReference>
<name>A0AAV2YQT0_9STRA</name>
<organism evidence="3 4">
    <name type="scientific">Lagenidium giganteum</name>
    <dbReference type="NCBI Taxonomy" id="4803"/>
    <lineage>
        <taxon>Eukaryota</taxon>
        <taxon>Sar</taxon>
        <taxon>Stramenopiles</taxon>
        <taxon>Oomycota</taxon>
        <taxon>Peronosporomycetes</taxon>
        <taxon>Pythiales</taxon>
        <taxon>Pythiaceae</taxon>
    </lineage>
</organism>
<dbReference type="Gene3D" id="3.10.129.10">
    <property type="entry name" value="Hotdog Thioesterase"/>
    <property type="match status" value="2"/>
</dbReference>
<dbReference type="GO" id="GO:0004300">
    <property type="term" value="F:enoyl-CoA hydratase activity"/>
    <property type="evidence" value="ECO:0007669"/>
    <property type="project" value="TreeGrafter"/>
</dbReference>
<keyword evidence="4" id="KW-1185">Reference proteome</keyword>
<evidence type="ECO:0000313" key="4">
    <source>
        <dbReference type="Proteomes" id="UP001146120"/>
    </source>
</evidence>
<dbReference type="PANTHER" id="PTHR13078">
    <property type="entry name" value="PEROXISOMAL MULTIFUNCTIONAL ENZYME TYPE 2-RELATED"/>
    <property type="match status" value="1"/>
</dbReference>
<evidence type="ECO:0000259" key="1">
    <source>
        <dbReference type="Pfam" id="PF01575"/>
    </source>
</evidence>
<comment type="caution">
    <text evidence="3">The sequence shown here is derived from an EMBL/GenBank/DDBJ whole genome shotgun (WGS) entry which is preliminary data.</text>
</comment>
<evidence type="ECO:0000313" key="3">
    <source>
        <dbReference type="EMBL" id="DAZ95577.1"/>
    </source>
</evidence>
<evidence type="ECO:0008006" key="5">
    <source>
        <dbReference type="Google" id="ProtNLM"/>
    </source>
</evidence>
<dbReference type="SUPFAM" id="SSF54637">
    <property type="entry name" value="Thioesterase/thiol ester dehydrase-isomerase"/>
    <property type="match status" value="2"/>
</dbReference>
<dbReference type="GO" id="GO:0003857">
    <property type="term" value="F:(3S)-3-hydroxyacyl-CoA dehydrogenase (NAD+) activity"/>
    <property type="evidence" value="ECO:0007669"/>
    <property type="project" value="TreeGrafter"/>
</dbReference>
<dbReference type="GO" id="GO:0006635">
    <property type="term" value="P:fatty acid beta-oxidation"/>
    <property type="evidence" value="ECO:0007669"/>
    <property type="project" value="TreeGrafter"/>
</dbReference>
<dbReference type="InterPro" id="IPR054357">
    <property type="entry name" value="MFE-2_N"/>
</dbReference>
<dbReference type="Pfam" id="PF01575">
    <property type="entry name" value="MaoC_dehydratas"/>
    <property type="match status" value="1"/>
</dbReference>
<evidence type="ECO:0000259" key="2">
    <source>
        <dbReference type="Pfam" id="PF22622"/>
    </source>
</evidence>
<dbReference type="AlphaFoldDB" id="A0AAV2YQT0"/>
<dbReference type="InterPro" id="IPR029069">
    <property type="entry name" value="HotDog_dom_sf"/>
</dbReference>
<feature type="domain" description="Peroxisomal multifunctional enzyme type 2-like N-terminal" evidence="2">
    <location>
        <begin position="24"/>
        <end position="157"/>
    </location>
</feature>